<dbReference type="STRING" id="554065.E1ZH13"/>
<dbReference type="PANTHER" id="PTHR10663">
    <property type="entry name" value="GUANYL-NUCLEOTIDE EXCHANGE FACTOR"/>
    <property type="match status" value="1"/>
</dbReference>
<organism evidence="10">
    <name type="scientific">Chlorella variabilis</name>
    <name type="common">Green alga</name>
    <dbReference type="NCBI Taxonomy" id="554065"/>
    <lineage>
        <taxon>Eukaryota</taxon>
        <taxon>Viridiplantae</taxon>
        <taxon>Chlorophyta</taxon>
        <taxon>core chlorophytes</taxon>
        <taxon>Trebouxiophyceae</taxon>
        <taxon>Chlorellales</taxon>
        <taxon>Chlorellaceae</taxon>
        <taxon>Chlorella clade</taxon>
        <taxon>Chlorella</taxon>
    </lineage>
</organism>
<accession>E1ZH13</accession>
<dbReference type="RefSeq" id="XP_005846947.1">
    <property type="nucleotide sequence ID" value="XM_005846885.1"/>
</dbReference>
<dbReference type="Pfam" id="PF01369">
    <property type="entry name" value="Sec7"/>
    <property type="match status" value="1"/>
</dbReference>
<dbReference type="Gene3D" id="1.10.220.20">
    <property type="match status" value="1"/>
</dbReference>
<dbReference type="OMA" id="EVMCAYI"/>
<keyword evidence="10" id="KW-1185">Reference proteome</keyword>
<feature type="domain" description="SEC7" evidence="8">
    <location>
        <begin position="473"/>
        <end position="661"/>
    </location>
</feature>
<evidence type="ECO:0000259" key="8">
    <source>
        <dbReference type="PROSITE" id="PS50190"/>
    </source>
</evidence>
<dbReference type="GO" id="GO:0032012">
    <property type="term" value="P:regulation of ARF protein signal transduction"/>
    <property type="evidence" value="ECO:0007669"/>
    <property type="project" value="InterPro"/>
</dbReference>
<evidence type="ECO:0000256" key="3">
    <source>
        <dbReference type="ARBA" id="ARBA00022448"/>
    </source>
</evidence>
<dbReference type="CDD" id="cd00171">
    <property type="entry name" value="Sec7"/>
    <property type="match status" value="1"/>
</dbReference>
<evidence type="ECO:0000256" key="6">
    <source>
        <dbReference type="ARBA" id="ARBA00023136"/>
    </source>
</evidence>
<gene>
    <name evidence="9" type="ORF">CHLNCDRAFT_35815</name>
</gene>
<dbReference type="Pfam" id="PF09324">
    <property type="entry name" value="Sec7-like_HDS"/>
    <property type="match status" value="1"/>
</dbReference>
<dbReference type="Pfam" id="PF16206">
    <property type="entry name" value="Mon2_C"/>
    <property type="match status" value="1"/>
</dbReference>
<proteinExistence type="predicted"/>
<dbReference type="InterPro" id="IPR000904">
    <property type="entry name" value="Sec7_dom"/>
</dbReference>
<dbReference type="GO" id="GO:0016020">
    <property type="term" value="C:membrane"/>
    <property type="evidence" value="ECO:0007669"/>
    <property type="project" value="UniProtKB-SubCell"/>
</dbReference>
<keyword evidence="4" id="KW-0963">Cytoplasm</keyword>
<dbReference type="Pfam" id="PF16213">
    <property type="entry name" value="DCB"/>
    <property type="match status" value="1"/>
</dbReference>
<dbReference type="GeneID" id="17354457"/>
<dbReference type="FunFam" id="1.10.220.20:FF:000002">
    <property type="entry name" value="Brefeldin A-inhibited guanine nucleotide-exchange protein 1"/>
    <property type="match status" value="1"/>
</dbReference>
<keyword evidence="6" id="KW-0472">Membrane</keyword>
<evidence type="ECO:0000313" key="9">
    <source>
        <dbReference type="EMBL" id="EFN54845.1"/>
    </source>
</evidence>
<dbReference type="FunFam" id="1.10.1000.11:FF:000003">
    <property type="entry name" value="Brefeldin A-inhibited guanine nucleotide-exchange protein 1"/>
    <property type="match status" value="1"/>
</dbReference>
<dbReference type="FunCoup" id="E1ZH13">
    <property type="interactions" value="2160"/>
</dbReference>
<protein>
    <recommendedName>
        <fullName evidence="8">SEC7 domain-containing protein</fullName>
    </recommendedName>
</protein>
<dbReference type="EMBL" id="GL433846">
    <property type="protein sequence ID" value="EFN54845.1"/>
    <property type="molecule type" value="Genomic_DNA"/>
</dbReference>
<dbReference type="GO" id="GO:0005802">
    <property type="term" value="C:trans-Golgi network"/>
    <property type="evidence" value="ECO:0007669"/>
    <property type="project" value="TreeGrafter"/>
</dbReference>
<dbReference type="Gene3D" id="1.10.1000.11">
    <property type="entry name" value="Arf Nucleotide-binding Site Opener,domain 2"/>
    <property type="match status" value="1"/>
</dbReference>
<dbReference type="InterPro" id="IPR032629">
    <property type="entry name" value="DCB_dom"/>
</dbReference>
<dbReference type="Pfam" id="PF20252">
    <property type="entry name" value="BIG2_C"/>
    <property type="match status" value="1"/>
</dbReference>
<dbReference type="InParanoid" id="E1ZH13"/>
<dbReference type="InterPro" id="IPR046455">
    <property type="entry name" value="Sec7/BIG1-like_C"/>
</dbReference>
<evidence type="ECO:0000256" key="7">
    <source>
        <dbReference type="SAM" id="MobiDB-lite"/>
    </source>
</evidence>
<dbReference type="InterPro" id="IPR016024">
    <property type="entry name" value="ARM-type_fold"/>
</dbReference>
<dbReference type="GO" id="GO:0005085">
    <property type="term" value="F:guanyl-nucleotide exchange factor activity"/>
    <property type="evidence" value="ECO:0007669"/>
    <property type="project" value="InterPro"/>
</dbReference>
<evidence type="ECO:0000256" key="5">
    <source>
        <dbReference type="ARBA" id="ARBA00022927"/>
    </source>
</evidence>
<dbReference type="OrthoDB" id="430364at2759"/>
<keyword evidence="3" id="KW-0813">Transport</keyword>
<reference evidence="9 10" key="1">
    <citation type="journal article" date="2010" name="Plant Cell">
        <title>The Chlorella variabilis NC64A genome reveals adaptation to photosymbiosis, coevolution with viruses, and cryptic sex.</title>
        <authorList>
            <person name="Blanc G."/>
            <person name="Duncan G."/>
            <person name="Agarkova I."/>
            <person name="Borodovsky M."/>
            <person name="Gurnon J."/>
            <person name="Kuo A."/>
            <person name="Lindquist E."/>
            <person name="Lucas S."/>
            <person name="Pangilinan J."/>
            <person name="Polle J."/>
            <person name="Salamov A."/>
            <person name="Terry A."/>
            <person name="Yamada T."/>
            <person name="Dunigan D.D."/>
            <person name="Grigoriev I.V."/>
            <person name="Claverie J.M."/>
            <person name="Van Etten J.L."/>
        </authorList>
    </citation>
    <scope>NUCLEOTIDE SEQUENCE [LARGE SCALE GENOMIC DNA]</scope>
    <source>
        <strain evidence="9 10">NC64A</strain>
    </source>
</reference>
<evidence type="ECO:0000256" key="1">
    <source>
        <dbReference type="ARBA" id="ARBA00004370"/>
    </source>
</evidence>
<dbReference type="GO" id="GO:0005829">
    <property type="term" value="C:cytosol"/>
    <property type="evidence" value="ECO:0007669"/>
    <property type="project" value="UniProtKB-SubCell"/>
</dbReference>
<dbReference type="eggNOG" id="KOG0929">
    <property type="taxonomic scope" value="Eukaryota"/>
</dbReference>
<sequence>MRCCCRPPCDRAACCLPAARLQAQAVELSCRCDDVSDDAVELRLLKALLTAVTSTTLAVHGQALLLVVRACYNIFLTSRSDVNQATAKATLTQMLNVVFQRMEAGSCHVVVPPIVVSDLLGLPPADASNMSAFVQQFLYDVITTVDPFGTPAAEQAEQAGAAAAPAVNGGASLAVSSGALGEAGYAGSATSDITSATAALALSEAHGGGGSAKPLTMPAQLQKDAFLVFRALCKLSIRSSDASPGSEITTIRGKVLALELLKILLENSGPLFRSSERFVSAIKQYLCLSLLKNCQSAVPASLRLCCSIFLTLMTKFRKNLKAEIGVFFPMILLRPIEPAAVVLRCLQAQCEDGQLLVDLFVNYDCDLEGANLFERMVTALVRIAQGSLAHDAGAGAAAPLEEQAIRYEALRCLVSLLKSMAAWHSSTTAAAVVPDESMLKSVWLAKMAESGVAAGAGDSAPGGGEGDQRQAALLESWKGYKRQFQQGVALFNQKPKKGVGYMQEQGLVGKAPDDVAQFLARTSGLNKTLIGDYLGERDDFNLGVMHCYVDALDFAGMEFDEAISRQFLSGFRLPGEAQKIDRLMEKFAERFLSCNPESFKSADVAYVLAYSVIMLNTDAHNNQVKNKMSKADFLRNNRGINDGGDLAQECMEALYDRIIHNEIKMKDDPMALSGADAAKAAAAAAAGVGWLDTIMNLIPGRAKAASAEPNDEAIRRTHEHLRRKAKGVTFFEARDGEAIRPMLDVAWAPLLGAFSVLFEEYDDEYFVGLCLEGFVSSVWLTSVLDVEMLRSTFVTSLARFTMLHSPASMRLKHARAFRALLIVAEQNGNHLRECWTEVLRCVSRFELLQQLTAGVPTDALLFAMPVDKHGGSAADKLKRCIMPRRKAGEEEGGLAHDSVSSSIQSMGLHASEPGVDKKHLPPADVMASVDVQELNRLFVNSGRLDSEAIVHFVKTLGAVAQEELRPVACPRVFSLTKIVECAHFNMGRIRLVWSRIWAVLADFFIEVGCHANLAVAMYAVDSLRQLAMKFLERDELANFSFQNDFLRPFVVVMRHSRAVEIRELIIRCVSQMVLARVANVKSGWKSMFMVFTTAASDESPQIVRLAFDTVEKIVREHFHYITGTRACRGRGWQTETTTFTDCVNCLIAFTNNPHSLDVSLNAIAFLRFCAMALAEGDIGDLSPGSAAAAHGGRGGGGRIRFTDKDEHMYFWFPLLAGLSELTFDPRPEIRYSSLEVLFDILKYHGATFSPQFWLRVFDSVLLPIFDHVRAEVTDTTTFTDDKRRAEVDSWLYDTCTRTLQHIVDIVVQYYAAVSALLERILELLLGFVRRTHQALAGVGVAALVRLIVAAGPHLDDDTWMMMLRALSTATGDTLPNFGVQSPPAAAARGGGATPGGSPRRHIDRRPSLFSLGEGAGARRLAEVHVRAGIQLLLVQACSEVYTQHSRAMPAPAAVLLLDTLKGIASHAAAVDADAGLRHSLLLAQAADKRSLGDPPLLRLEAEASQAYLSVLLHVQAAAPDAVKQACAVEARLTQLCLRNLERFEQQEEAAEEEARSAGEGGGVPAGLQLHSEENRTLAPLAVATLRALLAFSPDAFRAHLKDFFPLLTALISCEYAPPEVQRALSELFAKRIGPMLAS</sequence>
<keyword evidence="5" id="KW-0653">Protein transport</keyword>
<dbReference type="PROSITE" id="PS50190">
    <property type="entry name" value="SEC7"/>
    <property type="match status" value="1"/>
</dbReference>
<evidence type="ECO:0000256" key="4">
    <source>
        <dbReference type="ARBA" id="ARBA00022490"/>
    </source>
</evidence>
<dbReference type="SMART" id="SM00222">
    <property type="entry name" value="Sec7"/>
    <property type="match status" value="1"/>
</dbReference>
<evidence type="ECO:0000256" key="2">
    <source>
        <dbReference type="ARBA" id="ARBA00004514"/>
    </source>
</evidence>
<dbReference type="KEGG" id="cvr:CHLNCDRAFT_35815"/>
<name>E1ZH13_CHLVA</name>
<dbReference type="InterPro" id="IPR035999">
    <property type="entry name" value="Sec7_dom_sf"/>
</dbReference>
<dbReference type="InterPro" id="IPR015403">
    <property type="entry name" value="Mon2/Sec7/BIG1-like_HDS"/>
</dbReference>
<dbReference type="InterPro" id="IPR032817">
    <property type="entry name" value="Mon2_C"/>
</dbReference>
<comment type="subcellular location">
    <subcellularLocation>
        <location evidence="2">Cytoplasm</location>
        <location evidence="2">Cytosol</location>
    </subcellularLocation>
    <subcellularLocation>
        <location evidence="1">Membrane</location>
    </subcellularLocation>
</comment>
<dbReference type="Proteomes" id="UP000008141">
    <property type="component" value="Unassembled WGS sequence"/>
</dbReference>
<dbReference type="Pfam" id="PF12783">
    <property type="entry name" value="Sec7-like_HUS"/>
    <property type="match status" value="1"/>
</dbReference>
<feature type="region of interest" description="Disordered" evidence="7">
    <location>
        <begin position="1383"/>
        <end position="1404"/>
    </location>
</feature>
<dbReference type="PANTHER" id="PTHR10663:SF375">
    <property type="entry name" value="LD29171P"/>
    <property type="match status" value="1"/>
</dbReference>
<dbReference type="SUPFAM" id="SSF48425">
    <property type="entry name" value="Sec7 domain"/>
    <property type="match status" value="1"/>
</dbReference>
<dbReference type="InterPro" id="IPR023394">
    <property type="entry name" value="Sec7_C_sf"/>
</dbReference>
<dbReference type="SUPFAM" id="SSF48371">
    <property type="entry name" value="ARM repeat"/>
    <property type="match status" value="1"/>
</dbReference>
<evidence type="ECO:0000313" key="10">
    <source>
        <dbReference type="Proteomes" id="UP000008141"/>
    </source>
</evidence>
<dbReference type="InterPro" id="IPR032691">
    <property type="entry name" value="Mon2/Sec7/BIG1-like_HUS"/>
</dbReference>
<feature type="region of interest" description="Disordered" evidence="7">
    <location>
        <begin position="1547"/>
        <end position="1567"/>
    </location>
</feature>
<dbReference type="GO" id="GO:0015031">
    <property type="term" value="P:protein transport"/>
    <property type="evidence" value="ECO:0007669"/>
    <property type="project" value="UniProtKB-KW"/>
</dbReference>